<comment type="caution">
    <text evidence="10">The sequence shown here is derived from an EMBL/GenBank/DDBJ whole genome shotgun (WGS) entry which is preliminary data.</text>
</comment>
<feature type="transmembrane region" description="Helical" evidence="7">
    <location>
        <begin position="263"/>
        <end position="284"/>
    </location>
</feature>
<evidence type="ECO:0000256" key="4">
    <source>
        <dbReference type="ARBA" id="ARBA00022692"/>
    </source>
</evidence>
<keyword evidence="5 7" id="KW-1133">Transmembrane helix</keyword>
<feature type="transmembrane region" description="Helical" evidence="7">
    <location>
        <begin position="205"/>
        <end position="230"/>
    </location>
</feature>
<dbReference type="CDD" id="cd06261">
    <property type="entry name" value="TM_PBP2"/>
    <property type="match status" value="1"/>
</dbReference>
<dbReference type="EMBL" id="JAMTCS010000003">
    <property type="protein sequence ID" value="MCP2263940.1"/>
    <property type="molecule type" value="Genomic_DNA"/>
</dbReference>
<sequence>MSAPRTSILRPSAPRPSALRPARPVAGRRRAQPVTWIVLGLLAVYALGPLLVLAANSLKSSREIDTNPLGPPQSWSWSNFAGAWERAHMGGALLNSSLIALATAAGVAVIATTAAYAMTRLGLPGGGAWILWLLVSSSLPIQLFLVPLVSWWSFLGLYNQPIGLVIIYWAVYSPFATLLVRAFLVGMPREYEEAARLDGAGELGVFTRIVLPMVRPAVLTAALVAGLQAYNEFMLAVTFIQDRDLQPVALSLYSFQQGFTTDWSLVSAAGLLMALPVVVLFLMMQRTFIDGYVSRGIAV</sequence>
<organism evidence="10 11">
    <name type="scientific">Promicromonospora thailandica</name>
    <dbReference type="NCBI Taxonomy" id="765201"/>
    <lineage>
        <taxon>Bacteria</taxon>
        <taxon>Bacillati</taxon>
        <taxon>Actinomycetota</taxon>
        <taxon>Actinomycetes</taxon>
        <taxon>Micrococcales</taxon>
        <taxon>Promicromonosporaceae</taxon>
        <taxon>Promicromonospora</taxon>
    </lineage>
</organism>
<feature type="transmembrane region" description="Helical" evidence="7">
    <location>
        <begin position="33"/>
        <end position="55"/>
    </location>
</feature>
<keyword evidence="2 7" id="KW-0813">Transport</keyword>
<comment type="subcellular location">
    <subcellularLocation>
        <location evidence="1 7">Cell membrane</location>
        <topology evidence="1 7">Multi-pass membrane protein</topology>
    </subcellularLocation>
</comment>
<proteinExistence type="inferred from homology"/>
<dbReference type="AlphaFoldDB" id="A0A9X2JTY3"/>
<dbReference type="RefSeq" id="WP_253833795.1">
    <property type="nucleotide sequence ID" value="NZ_JAMTCS010000003.1"/>
</dbReference>
<evidence type="ECO:0000313" key="10">
    <source>
        <dbReference type="EMBL" id="MCP2263940.1"/>
    </source>
</evidence>
<comment type="similarity">
    <text evidence="7">Belongs to the binding-protein-dependent transport system permease family.</text>
</comment>
<dbReference type="InterPro" id="IPR035906">
    <property type="entry name" value="MetI-like_sf"/>
</dbReference>
<gene>
    <name evidence="10" type="ORF">APR03_001276</name>
</gene>
<evidence type="ECO:0000256" key="6">
    <source>
        <dbReference type="ARBA" id="ARBA00023136"/>
    </source>
</evidence>
<dbReference type="Pfam" id="PF00528">
    <property type="entry name" value="BPD_transp_1"/>
    <property type="match status" value="1"/>
</dbReference>
<keyword evidence="4 7" id="KW-0812">Transmembrane</keyword>
<dbReference type="GO" id="GO:0055085">
    <property type="term" value="P:transmembrane transport"/>
    <property type="evidence" value="ECO:0007669"/>
    <property type="project" value="InterPro"/>
</dbReference>
<evidence type="ECO:0000256" key="3">
    <source>
        <dbReference type="ARBA" id="ARBA00022475"/>
    </source>
</evidence>
<feature type="compositionally biased region" description="Low complexity" evidence="8">
    <location>
        <begin position="9"/>
        <end position="24"/>
    </location>
</feature>
<protein>
    <submittedName>
        <fullName evidence="10">Raffinose/stachyose/melibiose transport system permease protein</fullName>
    </submittedName>
</protein>
<dbReference type="InterPro" id="IPR000515">
    <property type="entry name" value="MetI-like"/>
</dbReference>
<dbReference type="GO" id="GO:0005886">
    <property type="term" value="C:plasma membrane"/>
    <property type="evidence" value="ECO:0007669"/>
    <property type="project" value="UniProtKB-SubCell"/>
</dbReference>
<feature type="transmembrane region" description="Helical" evidence="7">
    <location>
        <begin position="166"/>
        <end position="184"/>
    </location>
</feature>
<evidence type="ECO:0000256" key="7">
    <source>
        <dbReference type="RuleBase" id="RU363032"/>
    </source>
</evidence>
<dbReference type="Proteomes" id="UP001139493">
    <property type="component" value="Unassembled WGS sequence"/>
</dbReference>
<feature type="transmembrane region" description="Helical" evidence="7">
    <location>
        <begin position="98"/>
        <end position="117"/>
    </location>
</feature>
<evidence type="ECO:0000256" key="8">
    <source>
        <dbReference type="SAM" id="MobiDB-lite"/>
    </source>
</evidence>
<name>A0A9X2JTY3_9MICO</name>
<evidence type="ECO:0000259" key="9">
    <source>
        <dbReference type="PROSITE" id="PS50928"/>
    </source>
</evidence>
<keyword evidence="3" id="KW-1003">Cell membrane</keyword>
<feature type="transmembrane region" description="Helical" evidence="7">
    <location>
        <begin position="129"/>
        <end position="154"/>
    </location>
</feature>
<dbReference type="SUPFAM" id="SSF161098">
    <property type="entry name" value="MetI-like"/>
    <property type="match status" value="1"/>
</dbReference>
<dbReference type="PROSITE" id="PS50928">
    <property type="entry name" value="ABC_TM1"/>
    <property type="match status" value="1"/>
</dbReference>
<evidence type="ECO:0000256" key="2">
    <source>
        <dbReference type="ARBA" id="ARBA00022448"/>
    </source>
</evidence>
<dbReference type="PANTHER" id="PTHR43744">
    <property type="entry name" value="ABC TRANSPORTER PERMEASE PROTEIN MG189-RELATED-RELATED"/>
    <property type="match status" value="1"/>
</dbReference>
<feature type="domain" description="ABC transmembrane type-1" evidence="9">
    <location>
        <begin position="93"/>
        <end position="284"/>
    </location>
</feature>
<keyword evidence="6 7" id="KW-0472">Membrane</keyword>
<evidence type="ECO:0000256" key="1">
    <source>
        <dbReference type="ARBA" id="ARBA00004651"/>
    </source>
</evidence>
<feature type="region of interest" description="Disordered" evidence="8">
    <location>
        <begin position="1"/>
        <end position="24"/>
    </location>
</feature>
<reference evidence="10" key="1">
    <citation type="submission" date="2022-06" db="EMBL/GenBank/DDBJ databases">
        <title>Genomic Encyclopedia of Archaeal and Bacterial Type Strains, Phase II (KMG-II): from individual species to whole genera.</title>
        <authorList>
            <person name="Goeker M."/>
        </authorList>
    </citation>
    <scope>NUCLEOTIDE SEQUENCE</scope>
    <source>
        <strain evidence="10">DSM 26652</strain>
    </source>
</reference>
<evidence type="ECO:0000313" key="11">
    <source>
        <dbReference type="Proteomes" id="UP001139493"/>
    </source>
</evidence>
<keyword evidence="11" id="KW-1185">Reference proteome</keyword>
<accession>A0A9X2JTY3</accession>
<dbReference type="Gene3D" id="1.10.3720.10">
    <property type="entry name" value="MetI-like"/>
    <property type="match status" value="1"/>
</dbReference>
<dbReference type="PANTHER" id="PTHR43744:SF12">
    <property type="entry name" value="ABC TRANSPORTER PERMEASE PROTEIN MG189-RELATED"/>
    <property type="match status" value="1"/>
</dbReference>
<evidence type="ECO:0000256" key="5">
    <source>
        <dbReference type="ARBA" id="ARBA00022989"/>
    </source>
</evidence>